<reference evidence="1" key="1">
    <citation type="submission" date="2021-02" db="EMBL/GenBank/DDBJ databases">
        <authorList>
            <person name="Nowell W R."/>
        </authorList>
    </citation>
    <scope>NUCLEOTIDE SEQUENCE</scope>
</reference>
<dbReference type="OrthoDB" id="413313at2759"/>
<dbReference type="Pfam" id="PF02995">
    <property type="entry name" value="DUF229"/>
    <property type="match status" value="1"/>
</dbReference>
<dbReference type="PANTHER" id="PTHR10974">
    <property type="entry name" value="FI08016P-RELATED"/>
    <property type="match status" value="1"/>
</dbReference>
<dbReference type="InterPro" id="IPR017850">
    <property type="entry name" value="Alkaline_phosphatase_core_sf"/>
</dbReference>
<organism evidence="1 2">
    <name type="scientific">Adineta ricciae</name>
    <name type="common">Rotifer</name>
    <dbReference type="NCBI Taxonomy" id="249248"/>
    <lineage>
        <taxon>Eukaryota</taxon>
        <taxon>Metazoa</taxon>
        <taxon>Spiralia</taxon>
        <taxon>Gnathifera</taxon>
        <taxon>Rotifera</taxon>
        <taxon>Eurotatoria</taxon>
        <taxon>Bdelloidea</taxon>
        <taxon>Adinetida</taxon>
        <taxon>Adinetidae</taxon>
        <taxon>Adineta</taxon>
    </lineage>
</organism>
<comment type="caution">
    <text evidence="1">The sequence shown here is derived from an EMBL/GenBank/DDBJ whole genome shotgun (WGS) entry which is preliminary data.</text>
</comment>
<evidence type="ECO:0000313" key="2">
    <source>
        <dbReference type="Proteomes" id="UP000663852"/>
    </source>
</evidence>
<dbReference type="EMBL" id="CAJNOJ010000226">
    <property type="protein sequence ID" value="CAF1311769.1"/>
    <property type="molecule type" value="Genomic_DNA"/>
</dbReference>
<protein>
    <submittedName>
        <fullName evidence="1">Uncharacterized protein</fullName>
    </submittedName>
</protein>
<proteinExistence type="predicted"/>
<dbReference type="Gene3D" id="3.40.720.10">
    <property type="entry name" value="Alkaline Phosphatase, subunit A"/>
    <property type="match status" value="1"/>
</dbReference>
<dbReference type="GO" id="GO:0005615">
    <property type="term" value="C:extracellular space"/>
    <property type="evidence" value="ECO:0007669"/>
    <property type="project" value="TreeGrafter"/>
</dbReference>
<dbReference type="InterPro" id="IPR004245">
    <property type="entry name" value="DUF229"/>
</dbReference>
<dbReference type="SUPFAM" id="SSF53649">
    <property type="entry name" value="Alkaline phosphatase-like"/>
    <property type="match status" value="1"/>
</dbReference>
<name>A0A815E934_ADIRI</name>
<gene>
    <name evidence="1" type="ORF">EDS130_LOCUS31182</name>
</gene>
<dbReference type="AlphaFoldDB" id="A0A815E934"/>
<dbReference type="Proteomes" id="UP000663852">
    <property type="component" value="Unassembled WGS sequence"/>
</dbReference>
<dbReference type="PANTHER" id="PTHR10974:SF1">
    <property type="entry name" value="FI08016P-RELATED"/>
    <property type="match status" value="1"/>
</dbReference>
<accession>A0A815E934</accession>
<sequence>MLITQKFIIKTLMRFKRLKWCFSLLVLVVALIFVFINTSPSILYPSESTCGCRILNFTYEQIIKKSDFHFHNCRKSFVHHSKFHYEKHLLTVNCPLTHSLSITLSPNYITGRTRGNRTQTSVDQLIKRSPNAVQLHSRQADLNNLLKKIRTKDIIEVLILEDELFTVACDNQEQLFIQTIIKSEVESKLPRKRSNLPPVILLEFDSLSRLHFYRKLPETANFIWNNLSRLADRYTVLDYHRYHTLGRNTDPNIRVIFCASGKYGWGKNRAWLKTWWWRWCRKDYYIFNVFKRNGYVTSLAVNVCQDLILDYVGKSDDFHVDYESVTWACHKEYDLDGQWDDSFGPYGHNPRCIDGKYVHTYLLDYIKNFVEKHDRKPFPYIQFASFTEGHERTMEIVGLMDRELTRLLEYLTSSKLKQPPIIFLFGDHGLHYGPTFDQTIAGKMEARLPAFIPIIPNQYLTSSSKQVLIENQDHFVTHRDFYWTLFNIATNQSDKPLATDDIRRTSLFNRISTKRDCITEGIPKSLCACSDDGIHFNPELLLAKVD</sequence>
<evidence type="ECO:0000313" key="1">
    <source>
        <dbReference type="EMBL" id="CAF1311769.1"/>
    </source>
</evidence>